<proteinExistence type="inferred from homology"/>
<gene>
    <name evidence="8" type="ORF">ISP08_01180</name>
</gene>
<reference evidence="8 9" key="1">
    <citation type="submission" date="2020-10" db="EMBL/GenBank/DDBJ databases">
        <title>Closed genome sequences of Staphylococcus lloydii sp. nov. and Staphylococcus durrellii sp. nov. Isolated from Captive Fruit Bats (Pteropus livingstonii).</title>
        <authorList>
            <person name="Fountain K."/>
        </authorList>
    </citation>
    <scope>NUCLEOTIDE SEQUENCE [LARGE SCALE GENOMIC DNA]</scope>
    <source>
        <strain evidence="8 9">23_2_7_LY</strain>
    </source>
</reference>
<evidence type="ECO:0000256" key="6">
    <source>
        <dbReference type="RuleBase" id="RU004182"/>
    </source>
</evidence>
<dbReference type="GO" id="GO:0003904">
    <property type="term" value="F:deoxyribodipyrimidine photo-lyase activity"/>
    <property type="evidence" value="ECO:0007669"/>
    <property type="project" value="TreeGrafter"/>
</dbReference>
<evidence type="ECO:0000256" key="5">
    <source>
        <dbReference type="PIRSR" id="PIRSR602081-2"/>
    </source>
</evidence>
<dbReference type="GO" id="GO:0006950">
    <property type="term" value="P:response to stress"/>
    <property type="evidence" value="ECO:0007669"/>
    <property type="project" value="UniProtKB-ARBA"/>
</dbReference>
<feature type="site" description="Electron transfer via tryptophanyl radical" evidence="5">
    <location>
        <position position="290"/>
    </location>
</feature>
<dbReference type="InterPro" id="IPR014729">
    <property type="entry name" value="Rossmann-like_a/b/a_fold"/>
</dbReference>
<name>A0A7T1F9J5_9STAP</name>
<dbReference type="InterPro" id="IPR036134">
    <property type="entry name" value="Crypto/Photolyase_FAD-like_sf"/>
</dbReference>
<feature type="site" description="Electron transfer via tryptophanyl radical" evidence="5">
    <location>
        <position position="343"/>
    </location>
</feature>
<keyword evidence="9" id="KW-1185">Reference proteome</keyword>
<feature type="binding site" evidence="4">
    <location>
        <begin position="259"/>
        <end position="266"/>
    </location>
    <ligand>
        <name>FAD</name>
        <dbReference type="ChEBI" id="CHEBI:57692"/>
    </ligand>
</feature>
<dbReference type="Pfam" id="PF03441">
    <property type="entry name" value="FAD_binding_7"/>
    <property type="match status" value="1"/>
</dbReference>
<keyword evidence="2 4" id="KW-0274">FAD</keyword>
<keyword evidence="3 6" id="KW-0157">Chromophore</keyword>
<dbReference type="KEGG" id="sllo:ISP08_01180"/>
<dbReference type="PROSITE" id="PS00394">
    <property type="entry name" value="DNA_PHOTOLYASES_1_1"/>
    <property type="match status" value="1"/>
</dbReference>
<dbReference type="InterPro" id="IPR006050">
    <property type="entry name" value="DNA_photolyase_N"/>
</dbReference>
<dbReference type="GO" id="GO:0071949">
    <property type="term" value="F:FAD binding"/>
    <property type="evidence" value="ECO:0007669"/>
    <property type="project" value="TreeGrafter"/>
</dbReference>
<feature type="domain" description="Photolyase/cryptochrome alpha/beta" evidence="7">
    <location>
        <begin position="1"/>
        <end position="128"/>
    </location>
</feature>
<dbReference type="PRINTS" id="PR00147">
    <property type="entry name" value="DNAPHOTLYASE"/>
</dbReference>
<dbReference type="PANTHER" id="PTHR11455">
    <property type="entry name" value="CRYPTOCHROME"/>
    <property type="match status" value="1"/>
</dbReference>
<evidence type="ECO:0000256" key="2">
    <source>
        <dbReference type="ARBA" id="ARBA00022827"/>
    </source>
</evidence>
<evidence type="ECO:0000313" key="8">
    <source>
        <dbReference type="EMBL" id="QPM75377.1"/>
    </source>
</evidence>
<dbReference type="EMBL" id="CP064056">
    <property type="protein sequence ID" value="QPM75377.1"/>
    <property type="molecule type" value="Genomic_DNA"/>
</dbReference>
<organism evidence="8 9">
    <name type="scientific">Staphylococcus lloydii</name>
    <dbReference type="NCBI Taxonomy" id="2781774"/>
    <lineage>
        <taxon>Bacteria</taxon>
        <taxon>Bacillati</taxon>
        <taxon>Bacillota</taxon>
        <taxon>Bacilli</taxon>
        <taxon>Bacillales</taxon>
        <taxon>Staphylococcaceae</taxon>
        <taxon>Staphylococcus</taxon>
    </lineage>
</organism>
<dbReference type="SUPFAM" id="SSF48173">
    <property type="entry name" value="Cryptochrome/photolyase FAD-binding domain"/>
    <property type="match status" value="1"/>
</dbReference>
<evidence type="ECO:0000256" key="4">
    <source>
        <dbReference type="PIRSR" id="PIRSR602081-1"/>
    </source>
</evidence>
<dbReference type="PANTHER" id="PTHR11455:SF9">
    <property type="entry name" value="CRYPTOCHROME CIRCADIAN CLOCK 5 ISOFORM X1"/>
    <property type="match status" value="1"/>
</dbReference>
<keyword evidence="8" id="KW-0456">Lyase</keyword>
<dbReference type="GO" id="GO:0006139">
    <property type="term" value="P:nucleobase-containing compound metabolic process"/>
    <property type="evidence" value="ECO:0007669"/>
    <property type="project" value="UniProtKB-ARBA"/>
</dbReference>
<dbReference type="Gene3D" id="1.25.40.80">
    <property type="match status" value="1"/>
</dbReference>
<evidence type="ECO:0000259" key="7">
    <source>
        <dbReference type="PROSITE" id="PS51645"/>
    </source>
</evidence>
<dbReference type="AlphaFoldDB" id="A0A7T1F9J5"/>
<dbReference type="PROSITE" id="PS51645">
    <property type="entry name" value="PHR_CRY_ALPHA_BETA"/>
    <property type="match status" value="1"/>
</dbReference>
<keyword evidence="1 4" id="KW-0285">Flavoprotein</keyword>
<comment type="similarity">
    <text evidence="6">Belongs to the DNA photolyase family.</text>
</comment>
<dbReference type="InterPro" id="IPR036155">
    <property type="entry name" value="Crypto/Photolyase_N_sf"/>
</dbReference>
<dbReference type="Gene3D" id="3.40.50.620">
    <property type="entry name" value="HUPs"/>
    <property type="match status" value="1"/>
</dbReference>
<accession>A0A7T1F9J5</accession>
<dbReference type="InterPro" id="IPR005101">
    <property type="entry name" value="Cryptochr/Photolyase_FAD-bd"/>
</dbReference>
<evidence type="ECO:0000256" key="3">
    <source>
        <dbReference type="ARBA" id="ARBA00022991"/>
    </source>
</evidence>
<dbReference type="Gene3D" id="1.10.579.10">
    <property type="entry name" value="DNA Cyclobutane Dipyrimidine Photolyase, subunit A, domain 3"/>
    <property type="match status" value="1"/>
</dbReference>
<dbReference type="InterPro" id="IPR018394">
    <property type="entry name" value="DNA_photolyase_1_CS_C"/>
</dbReference>
<evidence type="ECO:0000313" key="9">
    <source>
        <dbReference type="Proteomes" id="UP000594455"/>
    </source>
</evidence>
<sequence length="459" mass="54221">MNLGVVLNRVFRINDNPLFHYIAQHKEEIEQLAMIIPIENMDDVSNVKKQYYYNLVGSFVATLKQYNIQPFIVNYNQLGNLCQRLDLTHILMPKDIMSFNNEENDYPHVSAELKKHNVQIIGLRVNHYFQPSLTFNKQNEPYKVFTSFYKANRDKVINKPNYSYELTALSKLCSDGQNKTNIAFDKNYNIERQSNKTWQDFLSNDIAYYSRNRDDVSQSYVSGMSIDLAYGLLDITMVINDLLENYPNDEENYEAYIRELMFREFYYVLMTQFPNTAHQSFNEKYRKLNWSYNKAHFKAWTEGNTGYPLVDAAMRKLNRTGHMHNRLRMVVSQFLTKDLFIDWVWGEAYFKKYLIDYDNASNVHGWQWSASTGTDAVPYFRMFNPSTQGERFDKNAYFIIEELSIFEDVPSKYIHHPMSYEQTLQQTYGVELGKDYPKAIVDHKTSRAHVMSKFKNIGK</sequence>
<evidence type="ECO:0000256" key="1">
    <source>
        <dbReference type="ARBA" id="ARBA00022630"/>
    </source>
</evidence>
<dbReference type="Proteomes" id="UP000594455">
    <property type="component" value="Chromosome"/>
</dbReference>
<feature type="binding site" evidence="4">
    <location>
        <position position="209"/>
    </location>
    <ligand>
        <name>FAD</name>
        <dbReference type="ChEBI" id="CHEBI:57692"/>
    </ligand>
</feature>
<comment type="cofactor">
    <cofactor evidence="4">
        <name>FAD</name>
        <dbReference type="ChEBI" id="CHEBI:57692"/>
    </cofactor>
    <text evidence="4">Binds 1 FAD per subunit.</text>
</comment>
<protein>
    <submittedName>
        <fullName evidence="8">Deoxyribodipyrimidine photo-lyase</fullName>
    </submittedName>
</protein>
<dbReference type="InterPro" id="IPR002081">
    <property type="entry name" value="Cryptochrome/DNA_photolyase_1"/>
</dbReference>
<dbReference type="GO" id="GO:0009416">
    <property type="term" value="P:response to light stimulus"/>
    <property type="evidence" value="ECO:0007669"/>
    <property type="project" value="TreeGrafter"/>
</dbReference>
<feature type="site" description="Electron transfer via tryptophanyl radical" evidence="5">
    <location>
        <position position="366"/>
    </location>
</feature>
<dbReference type="GO" id="GO:0003677">
    <property type="term" value="F:DNA binding"/>
    <property type="evidence" value="ECO:0007669"/>
    <property type="project" value="TreeGrafter"/>
</dbReference>
<feature type="binding site" evidence="4">
    <location>
        <position position="256"/>
    </location>
    <ligand>
        <name>FAD</name>
        <dbReference type="ChEBI" id="CHEBI:57692"/>
    </ligand>
</feature>
<dbReference type="SUPFAM" id="SSF52425">
    <property type="entry name" value="Cryptochrome/photolyase, N-terminal domain"/>
    <property type="match status" value="1"/>
</dbReference>
<dbReference type="RefSeq" id="WP_195719046.1">
    <property type="nucleotide sequence ID" value="NZ_CP064056.1"/>
</dbReference>
<feature type="binding site" evidence="4">
    <location>
        <begin position="356"/>
        <end position="358"/>
    </location>
    <ligand>
        <name>FAD</name>
        <dbReference type="ChEBI" id="CHEBI:57692"/>
    </ligand>
</feature>